<name>A0A6J4T5K3_9ACTN</name>
<evidence type="ECO:0000313" key="1">
    <source>
        <dbReference type="EMBL" id="CAA9514057.1"/>
    </source>
</evidence>
<dbReference type="InterPro" id="IPR016024">
    <property type="entry name" value="ARM-type_fold"/>
</dbReference>
<dbReference type="Pfam" id="PF03130">
    <property type="entry name" value="HEAT_PBS"/>
    <property type="match status" value="1"/>
</dbReference>
<dbReference type="Pfam" id="PF13646">
    <property type="entry name" value="HEAT_2"/>
    <property type="match status" value="1"/>
</dbReference>
<dbReference type="InterPro" id="IPR011989">
    <property type="entry name" value="ARM-like"/>
</dbReference>
<evidence type="ECO:0008006" key="2">
    <source>
        <dbReference type="Google" id="ProtNLM"/>
    </source>
</evidence>
<dbReference type="Gene3D" id="1.25.10.10">
    <property type="entry name" value="Leucine-rich Repeat Variant"/>
    <property type="match status" value="1"/>
</dbReference>
<protein>
    <recommendedName>
        <fullName evidence="2">FOG: HEAT repeat</fullName>
    </recommendedName>
</protein>
<dbReference type="SMART" id="SM00567">
    <property type="entry name" value="EZ_HEAT"/>
    <property type="match status" value="3"/>
</dbReference>
<dbReference type="SUPFAM" id="SSF48371">
    <property type="entry name" value="ARM repeat"/>
    <property type="match status" value="1"/>
</dbReference>
<reference evidence="1" key="1">
    <citation type="submission" date="2020-02" db="EMBL/GenBank/DDBJ databases">
        <authorList>
            <person name="Meier V. D."/>
        </authorList>
    </citation>
    <scope>NUCLEOTIDE SEQUENCE</scope>
    <source>
        <strain evidence="1">AVDCRST_MAG85</strain>
    </source>
</reference>
<dbReference type="InterPro" id="IPR004155">
    <property type="entry name" value="PBS_lyase_HEAT"/>
</dbReference>
<dbReference type="EMBL" id="CADCVT010000271">
    <property type="protein sequence ID" value="CAA9514057.1"/>
    <property type="molecule type" value="Genomic_DNA"/>
</dbReference>
<proteinExistence type="predicted"/>
<accession>A0A6J4T5K3</accession>
<gene>
    <name evidence="1" type="ORF">AVDCRST_MAG85-2503</name>
</gene>
<organism evidence="1">
    <name type="scientific">uncultured Solirubrobacteraceae bacterium</name>
    <dbReference type="NCBI Taxonomy" id="1162706"/>
    <lineage>
        <taxon>Bacteria</taxon>
        <taxon>Bacillati</taxon>
        <taxon>Actinomycetota</taxon>
        <taxon>Thermoleophilia</taxon>
        <taxon>Solirubrobacterales</taxon>
        <taxon>Solirubrobacteraceae</taxon>
        <taxon>environmental samples</taxon>
    </lineage>
</organism>
<dbReference type="AlphaFoldDB" id="A0A6J4T5K3"/>
<sequence>MQIARARRTLAPGEAVSLSSEDYSDPRRDAEIDRLADRFVDEERGIVAALRADGMEITTVGDLQDGRAVREHVPVLAEWLGRVENVDVKEVIVRALGTRPHGRLAVEALLRELRDVDAPRTYRWAVGDALAAQRDRTIAPELVAVLRDPRQGIARQTVAEALGRTGDPVAFRPLVEALADPEVAGHAAQALGLLGDPAARPHLEPLRSSSTPWVRNAATQAFERLGR</sequence>